<dbReference type="Pfam" id="PF03747">
    <property type="entry name" value="ADP_ribosyl_GH"/>
    <property type="match status" value="2"/>
</dbReference>
<dbReference type="Proteomes" id="UP000798046">
    <property type="component" value="Unassembled WGS sequence"/>
</dbReference>
<evidence type="ECO:0000256" key="2">
    <source>
        <dbReference type="ARBA" id="ARBA00022801"/>
    </source>
</evidence>
<evidence type="ECO:0008006" key="5">
    <source>
        <dbReference type="Google" id="ProtNLM"/>
    </source>
</evidence>
<comment type="similarity">
    <text evidence="1">Belongs to the ADP-ribosylglycohydrolase family.</text>
</comment>
<dbReference type="RefSeq" id="WP_151156982.1">
    <property type="nucleotide sequence ID" value="NZ_VZRA01000003.1"/>
</dbReference>
<keyword evidence="2" id="KW-0378">Hydrolase</keyword>
<accession>A0ABQ6TLE3</accession>
<sequence>MDNNEKINRVAGSLIGFACGDACGALVEFMTPGEIRRKYGRVVDMLPGGWIKGRLAGECTDDTQMALCVARSLVSTCGEPDYKDMSDRLLEWLDSKPKDVGSACRRGLEACRKTGSLCNGDDTTLGNGGLLRVLPFALAGRTWQEAMAHVELTHCTSLQARAVQSYVLALQAALAGGDKRDIGMEIRGIGIRPVGVKNNRGDVKNSLSSALNWFFTTNTFEDCITQAVNAGHDADSVAALSGGLAGAYYSIEAIPQQWRDALDRGVHDELMLLARPLAALFV</sequence>
<evidence type="ECO:0000256" key="1">
    <source>
        <dbReference type="ARBA" id="ARBA00010702"/>
    </source>
</evidence>
<evidence type="ECO:0000313" key="4">
    <source>
        <dbReference type="Proteomes" id="UP000798046"/>
    </source>
</evidence>
<dbReference type="PANTHER" id="PTHR16222">
    <property type="entry name" value="ADP-RIBOSYLGLYCOHYDROLASE"/>
    <property type="match status" value="1"/>
</dbReference>
<comment type="caution">
    <text evidence="3">The sequence shown here is derived from an EMBL/GenBank/DDBJ whole genome shotgun (WGS) entry which is preliminary data.</text>
</comment>
<name>A0ABQ6TLE3_9BACT</name>
<dbReference type="Gene3D" id="1.10.4080.10">
    <property type="entry name" value="ADP-ribosylation/Crystallin J1"/>
    <property type="match status" value="1"/>
</dbReference>
<gene>
    <name evidence="3" type="ORF">F6V30_10700</name>
</gene>
<dbReference type="EMBL" id="VZRA01000003">
    <property type="protein sequence ID" value="KAB0669284.1"/>
    <property type="molecule type" value="Genomic_DNA"/>
</dbReference>
<proteinExistence type="inferred from homology"/>
<reference evidence="3 4" key="1">
    <citation type="journal article" date="2020" name="Microorganisms">
        <title>Description of Three Novel Members in the Family Geobacteraceae, Oryzomonas japonicum gen. nov., sp. nov., Oryzomonas sagensis sp. nov., and Oryzomonas ruber sp. nov.</title>
        <authorList>
            <person name="Xu Z."/>
            <person name="Masuda Y."/>
            <person name="Hayakawa C."/>
            <person name="Ushijima N."/>
            <person name="Kawano K."/>
            <person name="Shiratori Y."/>
            <person name="Senoo K."/>
            <person name="Itoh H."/>
        </authorList>
    </citation>
    <scope>NUCLEOTIDE SEQUENCE [LARGE SCALE GENOMIC DNA]</scope>
    <source>
        <strain evidence="3 4">Red100</strain>
    </source>
</reference>
<dbReference type="InterPro" id="IPR050792">
    <property type="entry name" value="ADP-ribosylglycohydrolase"/>
</dbReference>
<dbReference type="InterPro" id="IPR036705">
    <property type="entry name" value="Ribosyl_crysJ1_sf"/>
</dbReference>
<organism evidence="3 4">
    <name type="scientific">Oryzomonas sagensis</name>
    <dbReference type="NCBI Taxonomy" id="2603857"/>
    <lineage>
        <taxon>Bacteria</taxon>
        <taxon>Pseudomonadati</taxon>
        <taxon>Thermodesulfobacteriota</taxon>
        <taxon>Desulfuromonadia</taxon>
        <taxon>Geobacterales</taxon>
        <taxon>Geobacteraceae</taxon>
        <taxon>Oryzomonas</taxon>
    </lineage>
</organism>
<dbReference type="SUPFAM" id="SSF101478">
    <property type="entry name" value="ADP-ribosylglycohydrolase"/>
    <property type="match status" value="1"/>
</dbReference>
<dbReference type="InterPro" id="IPR005502">
    <property type="entry name" value="Ribosyl_crysJ1"/>
</dbReference>
<keyword evidence="4" id="KW-1185">Reference proteome</keyword>
<dbReference type="PANTHER" id="PTHR16222:SF24">
    <property type="entry name" value="ADP-RIBOSYLHYDROLASE ARH3"/>
    <property type="match status" value="1"/>
</dbReference>
<evidence type="ECO:0000313" key="3">
    <source>
        <dbReference type="EMBL" id="KAB0669284.1"/>
    </source>
</evidence>
<protein>
    <recommendedName>
        <fullName evidence="5">ADP-ribosyl-[dinitrogen reductase] hydrolase</fullName>
    </recommendedName>
</protein>